<dbReference type="PANTHER" id="PTHR42789:SF1">
    <property type="entry name" value="D-ISOMER SPECIFIC 2-HYDROXYACID DEHYDROGENASE FAMILY PROTEIN (AFU_ORTHOLOGUE AFUA_6G10090)"/>
    <property type="match status" value="1"/>
</dbReference>
<feature type="domain" description="D-isomer specific 2-hydroxyacid dehydrogenase NAD-binding" evidence="6">
    <location>
        <begin position="114"/>
        <end position="287"/>
    </location>
</feature>
<keyword evidence="8" id="KW-1185">Reference proteome</keyword>
<dbReference type="Gene3D" id="3.40.50.720">
    <property type="entry name" value="NAD(P)-binding Rossmann-like Domain"/>
    <property type="match status" value="2"/>
</dbReference>
<dbReference type="InterPro" id="IPR006140">
    <property type="entry name" value="D-isomer_DH_NAD-bd"/>
</dbReference>
<dbReference type="FunFam" id="3.40.50.720:FF:000203">
    <property type="entry name" value="D-3-phosphoglycerate dehydrogenase (SerA)"/>
    <property type="match status" value="1"/>
</dbReference>
<feature type="domain" description="D-isomer specific 2-hydroxyacid dehydrogenase catalytic" evidence="5">
    <location>
        <begin position="14"/>
        <end position="317"/>
    </location>
</feature>
<gene>
    <name evidence="7" type="ORF">OMP40_31665</name>
</gene>
<dbReference type="PANTHER" id="PTHR42789">
    <property type="entry name" value="D-ISOMER SPECIFIC 2-HYDROXYACID DEHYDROGENASE FAMILY PROTEIN (AFU_ORTHOLOGUE AFUA_6G10090)"/>
    <property type="match status" value="1"/>
</dbReference>
<dbReference type="Pfam" id="PF00389">
    <property type="entry name" value="2-Hacid_dh"/>
    <property type="match status" value="1"/>
</dbReference>
<dbReference type="GO" id="GO:0051287">
    <property type="term" value="F:NAD binding"/>
    <property type="evidence" value="ECO:0007669"/>
    <property type="project" value="InterPro"/>
</dbReference>
<evidence type="ECO:0000259" key="6">
    <source>
        <dbReference type="Pfam" id="PF02826"/>
    </source>
</evidence>
<evidence type="ECO:0000256" key="2">
    <source>
        <dbReference type="ARBA" id="ARBA00023002"/>
    </source>
</evidence>
<sequence>MAAKKVLVTATNYSALCAEAKQLLEDAGCEIVENQLGRPHTYEELIPLVGDIDAVVAGVDTWDEAVFKHAPKLKAIARFGVGVDNIDLAQAKAYGIQVTNVPGGNANAVAELTVGLILSMMRNIPALQESAKRAYWDRRVGVELAGRTVGLLGFGNIAQMVARKLQGFDVKLIAYDKFPSAAKAEALGVELVDSDEVLKQSDVVSMHLPSLKETHHMMSDAQFGLMKESAYFVNTARGALVDEQALYRALQGGRIAGAAIDVYEREPVAADNPLLKLDNLLATPHTAAETEETYRRVGLATAQALLDVFEGRKPANLLG</sequence>
<dbReference type="Pfam" id="PF02826">
    <property type="entry name" value="2-Hacid_dh_C"/>
    <property type="match status" value="1"/>
</dbReference>
<organism evidence="7 8">
    <name type="scientific">Cohnella rhizosphaerae</name>
    <dbReference type="NCBI Taxonomy" id="1457232"/>
    <lineage>
        <taxon>Bacteria</taxon>
        <taxon>Bacillati</taxon>
        <taxon>Bacillota</taxon>
        <taxon>Bacilli</taxon>
        <taxon>Bacillales</taxon>
        <taxon>Paenibacillaceae</taxon>
        <taxon>Cohnella</taxon>
    </lineage>
</organism>
<evidence type="ECO:0000313" key="7">
    <source>
        <dbReference type="EMBL" id="MDG0813337.1"/>
    </source>
</evidence>
<dbReference type="InterPro" id="IPR006139">
    <property type="entry name" value="D-isomer_2_OHA_DH_cat_dom"/>
</dbReference>
<dbReference type="AlphaFoldDB" id="A0A9X4L4K1"/>
<keyword evidence="3" id="KW-0520">NAD</keyword>
<dbReference type="SUPFAM" id="SSF52283">
    <property type="entry name" value="Formate/glycerate dehydrogenase catalytic domain-like"/>
    <property type="match status" value="1"/>
</dbReference>
<comment type="caution">
    <text evidence="7">The sequence shown here is derived from an EMBL/GenBank/DDBJ whole genome shotgun (WGS) entry which is preliminary data.</text>
</comment>
<dbReference type="EMBL" id="JAPDIA010000008">
    <property type="protein sequence ID" value="MDG0813337.1"/>
    <property type="molecule type" value="Genomic_DNA"/>
</dbReference>
<accession>A0A9X4L4K1</accession>
<dbReference type="CDD" id="cd12172">
    <property type="entry name" value="PGDH_like_2"/>
    <property type="match status" value="1"/>
</dbReference>
<comment type="similarity">
    <text evidence="1 4">Belongs to the D-isomer specific 2-hydroxyacid dehydrogenase family.</text>
</comment>
<protein>
    <submittedName>
        <fullName evidence="7">Phosphoglycerate dehydrogenase</fullName>
    </submittedName>
</protein>
<dbReference type="SUPFAM" id="SSF51735">
    <property type="entry name" value="NAD(P)-binding Rossmann-fold domains"/>
    <property type="match status" value="1"/>
</dbReference>
<evidence type="ECO:0000256" key="1">
    <source>
        <dbReference type="ARBA" id="ARBA00005854"/>
    </source>
</evidence>
<dbReference type="Proteomes" id="UP001153404">
    <property type="component" value="Unassembled WGS sequence"/>
</dbReference>
<proteinExistence type="inferred from homology"/>
<dbReference type="PROSITE" id="PS00671">
    <property type="entry name" value="D_2_HYDROXYACID_DH_3"/>
    <property type="match status" value="1"/>
</dbReference>
<evidence type="ECO:0000259" key="5">
    <source>
        <dbReference type="Pfam" id="PF00389"/>
    </source>
</evidence>
<dbReference type="InterPro" id="IPR029753">
    <property type="entry name" value="D-isomer_DH_CS"/>
</dbReference>
<dbReference type="RefSeq" id="WP_277537213.1">
    <property type="nucleotide sequence ID" value="NZ_JAPDIA010000008.1"/>
</dbReference>
<dbReference type="InterPro" id="IPR036291">
    <property type="entry name" value="NAD(P)-bd_dom_sf"/>
</dbReference>
<dbReference type="GO" id="GO:0016616">
    <property type="term" value="F:oxidoreductase activity, acting on the CH-OH group of donors, NAD or NADP as acceptor"/>
    <property type="evidence" value="ECO:0007669"/>
    <property type="project" value="InterPro"/>
</dbReference>
<keyword evidence="2 4" id="KW-0560">Oxidoreductase</keyword>
<name>A0A9X4L4K1_9BACL</name>
<reference evidence="7" key="1">
    <citation type="submission" date="2022-10" db="EMBL/GenBank/DDBJ databases">
        <title>Comparative genomic analysis of Cohnella hashimotonis sp. nov., isolated from the International Space Station.</title>
        <authorList>
            <person name="Simpson A."/>
            <person name="Venkateswaran K."/>
        </authorList>
    </citation>
    <scope>NUCLEOTIDE SEQUENCE</scope>
    <source>
        <strain evidence="7">DSM 28161</strain>
    </source>
</reference>
<dbReference type="InterPro" id="IPR050857">
    <property type="entry name" value="D-2-hydroxyacid_DH"/>
</dbReference>
<evidence type="ECO:0000256" key="4">
    <source>
        <dbReference type="RuleBase" id="RU003719"/>
    </source>
</evidence>
<evidence type="ECO:0000313" key="8">
    <source>
        <dbReference type="Proteomes" id="UP001153404"/>
    </source>
</evidence>
<evidence type="ECO:0000256" key="3">
    <source>
        <dbReference type="ARBA" id="ARBA00023027"/>
    </source>
</evidence>